<name>A0A096BKK3_9FIRM</name>
<dbReference type="AlphaFoldDB" id="A0A096BKK3"/>
<dbReference type="Pfam" id="PF05949">
    <property type="entry name" value="DUF881"/>
    <property type="match status" value="1"/>
</dbReference>
<dbReference type="Proteomes" id="UP000029622">
    <property type="component" value="Unassembled WGS sequence"/>
</dbReference>
<keyword evidence="2" id="KW-0175">Coiled coil</keyword>
<evidence type="ECO:0000256" key="1">
    <source>
        <dbReference type="ARBA" id="ARBA00009108"/>
    </source>
</evidence>
<dbReference type="PANTHER" id="PTHR37313">
    <property type="entry name" value="UPF0749 PROTEIN RV1825"/>
    <property type="match status" value="1"/>
</dbReference>
<comment type="similarity">
    <text evidence="1">Belongs to the UPF0749 family.</text>
</comment>
<dbReference type="RefSeq" id="WP_035161539.1">
    <property type="nucleotide sequence ID" value="NZ_AZTB01000002.1"/>
</dbReference>
<accession>A0A096BKK3</accession>
<comment type="caution">
    <text evidence="3">The sequence shown here is derived from an EMBL/GenBank/DDBJ whole genome shotgun (WGS) entry which is preliminary data.</text>
</comment>
<dbReference type="InterPro" id="IPR010273">
    <property type="entry name" value="DUF881"/>
</dbReference>
<sequence length="238" mass="27650">MRFFKTNIYILLSGVILGILLTVQFKTVNKITIANIPYDRKNQQLIMDIRKIRKDKTLLEKRLNELNDIANQYEKQKALESKNINKLFNEVEVYKMISGCKDVYGPGIIIEINDFNNDFDYLDTNELYTKKLKLLLNLINNLKSLNAEAISINGLRYTSRTEIVLAGLHIEINGVSVNTPLTIKAIGNPDLLEEVVNFTIYTSDFDIRLEKQQNILIPRYKKVLEFRYAKPVLIRDNY</sequence>
<protein>
    <recommendedName>
        <fullName evidence="5">Division initiation protein</fullName>
    </recommendedName>
</protein>
<evidence type="ECO:0000313" key="4">
    <source>
        <dbReference type="Proteomes" id="UP000029622"/>
    </source>
</evidence>
<reference evidence="3 4" key="1">
    <citation type="submission" date="2013-12" db="EMBL/GenBank/DDBJ databases">
        <title>Draft genome sequence of Caloranaerobacter sp. H53214.</title>
        <authorList>
            <person name="Jiang L.J."/>
            <person name="Shao Z.Z."/>
            <person name="Long M.N."/>
        </authorList>
    </citation>
    <scope>NUCLEOTIDE SEQUENCE [LARGE SCALE GENOMIC DNA]</scope>
    <source>
        <strain evidence="3 4">H53214</strain>
    </source>
</reference>
<evidence type="ECO:0000256" key="2">
    <source>
        <dbReference type="SAM" id="Coils"/>
    </source>
</evidence>
<evidence type="ECO:0008006" key="5">
    <source>
        <dbReference type="Google" id="ProtNLM"/>
    </source>
</evidence>
<dbReference type="STRING" id="1156417.Y919_01090"/>
<evidence type="ECO:0000313" key="3">
    <source>
        <dbReference type="EMBL" id="KGG81377.1"/>
    </source>
</evidence>
<dbReference type="PANTHER" id="PTHR37313:SF2">
    <property type="entry name" value="UPF0749 PROTEIN YLXX"/>
    <property type="match status" value="1"/>
</dbReference>
<gene>
    <name evidence="3" type="ORF">Y919_01090</name>
</gene>
<dbReference type="EMBL" id="AZTB01000002">
    <property type="protein sequence ID" value="KGG81377.1"/>
    <property type="molecule type" value="Genomic_DNA"/>
</dbReference>
<organism evidence="3 4">
    <name type="scientific">Caloranaerobacter azorensis H53214</name>
    <dbReference type="NCBI Taxonomy" id="1156417"/>
    <lineage>
        <taxon>Bacteria</taxon>
        <taxon>Bacillati</taxon>
        <taxon>Bacillota</taxon>
        <taxon>Tissierellia</taxon>
        <taxon>Tissierellales</taxon>
        <taxon>Thermohalobacteraceae</taxon>
        <taxon>Caloranaerobacter</taxon>
    </lineage>
</organism>
<proteinExistence type="inferred from homology"/>
<dbReference type="Gene3D" id="3.30.70.1880">
    <property type="entry name" value="Protein of unknown function DUF881"/>
    <property type="match status" value="1"/>
</dbReference>
<feature type="coiled-coil region" evidence="2">
    <location>
        <begin position="49"/>
        <end position="90"/>
    </location>
</feature>